<proteinExistence type="predicted"/>
<reference evidence="3" key="1">
    <citation type="journal article" date="2014" name="Genome Announc.">
        <title>Genome sequence and annotation of Acremonium chrysogenum, producer of the beta-lactam antibiotic cephalosporin C.</title>
        <authorList>
            <person name="Terfehr D."/>
            <person name="Dahlmann T.A."/>
            <person name="Specht T."/>
            <person name="Zadra I."/>
            <person name="Kuernsteiner H."/>
            <person name="Kueck U."/>
        </authorList>
    </citation>
    <scope>NUCLEOTIDE SEQUENCE [LARGE SCALE GENOMIC DNA]</scope>
    <source>
        <strain evidence="3">ATCC 11550 / CBS 779.69 / DSM 880 / IAM 14645 / JCM 23072 / IMI 49137</strain>
    </source>
</reference>
<evidence type="ECO:0000313" key="2">
    <source>
        <dbReference type="EMBL" id="KFH47335.1"/>
    </source>
</evidence>
<dbReference type="HOGENOM" id="CLU_1712729_0_0_1"/>
<organism evidence="2 3">
    <name type="scientific">Hapsidospora chrysogenum (strain ATCC 11550 / CBS 779.69 / DSM 880 / IAM 14645 / JCM 23072 / IMI 49137)</name>
    <name type="common">Acremonium chrysogenum</name>
    <dbReference type="NCBI Taxonomy" id="857340"/>
    <lineage>
        <taxon>Eukaryota</taxon>
        <taxon>Fungi</taxon>
        <taxon>Dikarya</taxon>
        <taxon>Ascomycota</taxon>
        <taxon>Pezizomycotina</taxon>
        <taxon>Sordariomycetes</taxon>
        <taxon>Hypocreomycetidae</taxon>
        <taxon>Hypocreales</taxon>
        <taxon>Bionectriaceae</taxon>
        <taxon>Hapsidospora</taxon>
    </lineage>
</organism>
<keyword evidence="3" id="KW-1185">Reference proteome</keyword>
<dbReference type="AlphaFoldDB" id="A0A086TDA3"/>
<sequence length="153" mass="17909">MFVRSGLRNCNERAADSGPRIRALNRFRYRYARAQHTLYSYYYQTLYHDRPKISPYRGKRAADEDLLARLVLYEDPMRRHRIDFTGLTNFWASSGLERRFLQPVSAPPTRVNTPFCEQLQNPPPKLLHYRDNPALHPTPPLQGILTGDRTGLH</sequence>
<accession>A0A086TDA3</accession>
<evidence type="ECO:0000256" key="1">
    <source>
        <dbReference type="SAM" id="MobiDB-lite"/>
    </source>
</evidence>
<feature type="region of interest" description="Disordered" evidence="1">
    <location>
        <begin position="122"/>
        <end position="153"/>
    </location>
</feature>
<comment type="caution">
    <text evidence="2">The sequence shown here is derived from an EMBL/GenBank/DDBJ whole genome shotgun (WGS) entry which is preliminary data.</text>
</comment>
<protein>
    <submittedName>
        <fullName evidence="2">Uncharacterized protein</fullName>
    </submittedName>
</protein>
<name>A0A086TDA3_HAPC1</name>
<dbReference type="EMBL" id="JPKY01000010">
    <property type="protein sequence ID" value="KFH47335.1"/>
    <property type="molecule type" value="Genomic_DNA"/>
</dbReference>
<evidence type="ECO:0000313" key="3">
    <source>
        <dbReference type="Proteomes" id="UP000029964"/>
    </source>
</evidence>
<gene>
    <name evidence="2" type="ORF">ACRE_018350</name>
</gene>
<dbReference type="Proteomes" id="UP000029964">
    <property type="component" value="Unassembled WGS sequence"/>
</dbReference>